<name>A0A1X7TTI2_AMPQE</name>
<proteinExistence type="predicted"/>
<feature type="compositionally biased region" description="Polar residues" evidence="1">
    <location>
        <begin position="341"/>
        <end position="351"/>
    </location>
</feature>
<reference evidence="4" key="1">
    <citation type="submission" date="2017-05" db="UniProtKB">
        <authorList>
            <consortium name="EnsemblMetazoa"/>
        </authorList>
    </citation>
    <scope>IDENTIFICATION</scope>
</reference>
<dbReference type="InParanoid" id="A0A1X7TTI2"/>
<feature type="domain" description="Fibronectin type-III" evidence="3">
    <location>
        <begin position="803"/>
        <end position="898"/>
    </location>
</feature>
<evidence type="ECO:0000256" key="1">
    <source>
        <dbReference type="SAM" id="MobiDB-lite"/>
    </source>
</evidence>
<dbReference type="EnsemblMetazoa" id="Aqu2.1.18189_001">
    <property type="protein sequence ID" value="Aqu2.1.18189_001"/>
    <property type="gene ID" value="Aqu2.1.18189"/>
</dbReference>
<evidence type="ECO:0000259" key="3">
    <source>
        <dbReference type="PROSITE" id="PS50853"/>
    </source>
</evidence>
<sequence>MHRRCLVVNDSNGPFSQHNYSTIGNNPNITLSTLNNGSNYPFIIIPIDTIGREGPPSSLIQYIWNVPAQVVNISWDQISTDSVTIWWNNTEDPTLYYPPVGHYVVVGIDPFNNDTYEIYYANTTNATITGLSLTNQYYTVIIITQNIIGYAPYVIIYVGTPPSNSSTPTSPYASSSTSPHHIISTSITTSPDHPSSTSPHLSRSTLVTNIKTIASSIGTLTASTIHTRSTSTTPSTTVLQITGISNRLTSNTVASSSTLSSGGTVTSTNTAANATATASSGSGSTASIVSGTTVAVLIIVIIIIIIILIIVVYAKRHKIQKKRSYTANDNSYRETKGVTGRSYNKNNNIELQPTDPTYATPTTEYTPAAASTVRTLQGGPSYLPSPTIVGVYSELGPSDGVINDSPYIYSTVNKNTDVTQIQSHYADLAIDTSRRHHAPPTHQPSVLYSSIKPVNIKYQFSFLISLMAIAAGIYWCLVLVHLILLSSATESELVQTSPSYSPVCPGDRLVFTCTITPVVPGNVFWKIPGQNPDHLEPVSGPETHHNLILNVTINEDGTITTNCSVLLPLIDTLMAAPATGIYWCLVLTGYLLGGAVLTQTSPPYTPVCPNDRLVLTCVASGTGNTYWGHSSTNVTTWLNNMIRSATTSGGLIALNVTSDIVNNTVTSTGTIKSVDAALNETMISCSNYYSNIFVRFTIKLTGPPVSVSVVNVTITPINSSALTISWSLNTQDYNCSINQYNITVYSNGTDFEQESLNDTTSFTVNDLIVGTNYSFIIIPIDTIGREGPPSSLIQYIWNVPAQVVNISWDQISTDTITIWWNNNEDHYTTPLPPIQYYIISVYNTSNSIIYTNNTTNTNITITGLPLTDTNYTVTIIPVNVIGYGPSATVNVTLTTDISTSTPLIYISSTSITKTSSTDSSYTLSVDPSTTTIELTPTTTFTSTQSTTTTITTDSATGSNAVPIISGAIGTYWQSRNKEVNKIYKISKKQAFSSTDAVATPTYDEIIVKPTTTTTGVPIYDTPMELQANTAYDDEQPIARSLTLTQTFYIIKEIICIITLIPLILMAATAGIYWCLVLVDLIVLSSATELVQTSPSYTPVCPNDRLVVTCTIHTGDTYWKYSAVPSIVAKLQNTLSAVTPFDVLILNVTGIMGNTVTSTGTIPSVNTSMNGTMLIILYTQIGPPVSVSVVNVTITPINNTALTISWSLNTQDYNCSINQYNITVYSNGTVFKQDTVNDTTSYTAGSLAVHNNYSFIIIPIDTIGREGPPSSLIQYIWNVPAQVVNISWDQISTDSITIWWNNTQMQEYSIIPVPPIQYYIISVYNTSNSIIYTNNTNDTNITITGLPLTDTNYTVTIIPVNVIGYGPSATVNVSVTVTPTVTTSSVTNAPSSVTLTTDISTSTSVTVISSTSVVGVYSELDQVMAKSIIFHTYIQLLARIILILKFSIYNIMRTYIQWVGGANLSPFTINYQSIQ</sequence>
<feature type="domain" description="Fibronectin type-III" evidence="3">
    <location>
        <begin position="703"/>
        <end position="802"/>
    </location>
</feature>
<feature type="region of interest" description="Disordered" evidence="1">
    <location>
        <begin position="166"/>
        <end position="202"/>
    </location>
</feature>
<dbReference type="InterPro" id="IPR036116">
    <property type="entry name" value="FN3_sf"/>
</dbReference>
<organism evidence="4">
    <name type="scientific">Amphimedon queenslandica</name>
    <name type="common">Sponge</name>
    <dbReference type="NCBI Taxonomy" id="400682"/>
    <lineage>
        <taxon>Eukaryota</taxon>
        <taxon>Metazoa</taxon>
        <taxon>Porifera</taxon>
        <taxon>Demospongiae</taxon>
        <taxon>Heteroscleromorpha</taxon>
        <taxon>Haplosclerida</taxon>
        <taxon>Niphatidae</taxon>
        <taxon>Amphimedon</taxon>
    </lineage>
</organism>
<evidence type="ECO:0000313" key="4">
    <source>
        <dbReference type="EnsemblMetazoa" id="Aqu2.1.18189_001"/>
    </source>
</evidence>
<keyword evidence="2" id="KW-0812">Transmembrane</keyword>
<feature type="region of interest" description="Disordered" evidence="1">
    <location>
        <begin position="332"/>
        <end position="359"/>
    </location>
</feature>
<feature type="domain" description="Fibronectin type-III" evidence="3">
    <location>
        <begin position="1182"/>
        <end position="1281"/>
    </location>
</feature>
<dbReference type="InterPro" id="IPR003961">
    <property type="entry name" value="FN3_dom"/>
</dbReference>
<dbReference type="InterPro" id="IPR013783">
    <property type="entry name" value="Ig-like_fold"/>
</dbReference>
<feature type="compositionally biased region" description="Low complexity" evidence="1">
    <location>
        <begin position="166"/>
        <end position="200"/>
    </location>
</feature>
<evidence type="ECO:0000256" key="2">
    <source>
        <dbReference type="SAM" id="Phobius"/>
    </source>
</evidence>
<accession>A0A1X7TTI2</accession>
<keyword evidence="2" id="KW-0472">Membrane</keyword>
<keyword evidence="2" id="KW-1133">Transmembrane helix</keyword>
<protein>
    <recommendedName>
        <fullName evidence="3">Fibronectin type-III domain-containing protein</fullName>
    </recommendedName>
</protein>
<dbReference type="PROSITE" id="PS50853">
    <property type="entry name" value="FN3"/>
    <property type="match status" value="3"/>
</dbReference>
<feature type="transmembrane region" description="Helical" evidence="2">
    <location>
        <begin position="460"/>
        <end position="484"/>
    </location>
</feature>
<dbReference type="SMART" id="SM00060">
    <property type="entry name" value="FN3"/>
    <property type="match status" value="5"/>
</dbReference>
<feature type="transmembrane region" description="Helical" evidence="2">
    <location>
        <begin position="294"/>
        <end position="314"/>
    </location>
</feature>
<feature type="transmembrane region" description="Helical" evidence="2">
    <location>
        <begin position="1053"/>
        <end position="1073"/>
    </location>
</feature>
<dbReference type="Gene3D" id="2.60.40.10">
    <property type="entry name" value="Immunoglobulins"/>
    <property type="match status" value="4"/>
</dbReference>
<dbReference type="CDD" id="cd00063">
    <property type="entry name" value="FN3"/>
    <property type="match status" value="2"/>
</dbReference>
<feature type="transmembrane region" description="Helical" evidence="2">
    <location>
        <begin position="574"/>
        <end position="597"/>
    </location>
</feature>
<dbReference type="SUPFAM" id="SSF49265">
    <property type="entry name" value="Fibronectin type III"/>
    <property type="match status" value="3"/>
</dbReference>